<dbReference type="EMBL" id="WWEN01000004">
    <property type="protein sequence ID" value="MYM55878.1"/>
    <property type="molecule type" value="Genomic_DNA"/>
</dbReference>
<dbReference type="GO" id="GO:0005509">
    <property type="term" value="F:calcium ion binding"/>
    <property type="evidence" value="ECO:0007669"/>
    <property type="project" value="InterPro"/>
</dbReference>
<comment type="subcellular location">
    <subcellularLocation>
        <location evidence="1">Secreted</location>
    </subcellularLocation>
</comment>
<evidence type="ECO:0000313" key="5">
    <source>
        <dbReference type="Proteomes" id="UP000479043"/>
    </source>
</evidence>
<dbReference type="PANTHER" id="PTHR38340">
    <property type="entry name" value="S-LAYER PROTEIN"/>
    <property type="match status" value="1"/>
</dbReference>
<dbReference type="SUPFAM" id="SSF51120">
    <property type="entry name" value="beta-Roll"/>
    <property type="match status" value="2"/>
</dbReference>
<dbReference type="PROSITE" id="PS00330">
    <property type="entry name" value="HEMOLYSIN_CALCIUM"/>
    <property type="match status" value="2"/>
</dbReference>
<name>A0A6L8LIP3_9RHOB</name>
<organism evidence="4 5">
    <name type="scientific">Thalassovita mangrovi</name>
    <dbReference type="NCBI Taxonomy" id="2692236"/>
    <lineage>
        <taxon>Bacteria</taxon>
        <taxon>Pseudomonadati</taxon>
        <taxon>Pseudomonadota</taxon>
        <taxon>Alphaproteobacteria</taxon>
        <taxon>Rhodobacterales</taxon>
        <taxon>Roseobacteraceae</taxon>
        <taxon>Thalassovita</taxon>
    </lineage>
</organism>
<dbReference type="InterPro" id="IPR018511">
    <property type="entry name" value="Hemolysin-typ_Ca-bd_CS"/>
</dbReference>
<dbReference type="PANTHER" id="PTHR38340:SF1">
    <property type="entry name" value="S-LAYER PROTEIN"/>
    <property type="match status" value="1"/>
</dbReference>
<dbReference type="Gene3D" id="2.150.10.10">
    <property type="entry name" value="Serralysin-like metalloprotease, C-terminal"/>
    <property type="match status" value="3"/>
</dbReference>
<keyword evidence="5" id="KW-1185">Reference proteome</keyword>
<dbReference type="GO" id="GO:0005576">
    <property type="term" value="C:extracellular region"/>
    <property type="evidence" value="ECO:0007669"/>
    <property type="project" value="UniProtKB-SubCell"/>
</dbReference>
<dbReference type="Pfam" id="PF00353">
    <property type="entry name" value="HemolysinCabind"/>
    <property type="match status" value="3"/>
</dbReference>
<feature type="compositionally biased region" description="Low complexity" evidence="3">
    <location>
        <begin position="153"/>
        <end position="163"/>
    </location>
</feature>
<proteinExistence type="predicted"/>
<feature type="region of interest" description="Disordered" evidence="3">
    <location>
        <begin position="143"/>
        <end position="181"/>
    </location>
</feature>
<protein>
    <submittedName>
        <fullName evidence="4">Uncharacterized protein</fullName>
    </submittedName>
</protein>
<sequence length="375" mass="38505">MQDPAGHRNTILSSAFTEVGIDAQTETDSSTQVGPLVVTQDFGNRSDYVPVLRGVVIRDQDGDRFYDAGEGLSGVTISATSTGGETTTTTSWDSGGYQLALDPGTYTVTFSGGTIVGTATYQVAMGTQNTQLYGYYADATTATPIERTGGNGNDTLTGDSGNDQLDGAGGNDSLTGGNGSDTLIGNDGDDFLFGGGDSSDLRDDIYGGTGHDSIDGGYGNDMLRGDAGNDTIIGGFGADTVIGGDDDDVLTGQAWGDVLFGGNGDDFINGGFGYDRANGGSGADQFYHLGVAGHGSDWIQDYNAAEGDVLVYGGSATLDQFQVNFTETANAGVAGVEEAFVIYRPTGQILWALVDGGGQSSINIMLDDTVHDLLA</sequence>
<evidence type="ECO:0000256" key="2">
    <source>
        <dbReference type="ARBA" id="ARBA00022525"/>
    </source>
</evidence>
<dbReference type="InterPro" id="IPR050557">
    <property type="entry name" value="RTX_toxin/Mannuronan_C5-epim"/>
</dbReference>
<feature type="compositionally biased region" description="Polar residues" evidence="3">
    <location>
        <begin position="172"/>
        <end position="181"/>
    </location>
</feature>
<dbReference type="InterPro" id="IPR001343">
    <property type="entry name" value="Hemolysn_Ca-bd"/>
</dbReference>
<dbReference type="InterPro" id="IPR011049">
    <property type="entry name" value="Serralysin-like_metalloprot_C"/>
</dbReference>
<dbReference type="Proteomes" id="UP000479043">
    <property type="component" value="Unassembled WGS sequence"/>
</dbReference>
<gene>
    <name evidence="4" type="ORF">GR167_11235</name>
</gene>
<evidence type="ECO:0000256" key="3">
    <source>
        <dbReference type="SAM" id="MobiDB-lite"/>
    </source>
</evidence>
<dbReference type="PRINTS" id="PR00313">
    <property type="entry name" value="CABNDNGRPT"/>
</dbReference>
<keyword evidence="2" id="KW-0964">Secreted</keyword>
<evidence type="ECO:0000256" key="1">
    <source>
        <dbReference type="ARBA" id="ARBA00004613"/>
    </source>
</evidence>
<comment type="caution">
    <text evidence="4">The sequence shown here is derived from an EMBL/GenBank/DDBJ whole genome shotgun (WGS) entry which is preliminary data.</text>
</comment>
<accession>A0A6L8LIP3</accession>
<dbReference type="AlphaFoldDB" id="A0A6L8LIP3"/>
<reference evidence="4 5" key="1">
    <citation type="submission" date="2020-01" db="EMBL/GenBank/DDBJ databases">
        <authorList>
            <person name="Chen S."/>
        </authorList>
    </citation>
    <scope>NUCLEOTIDE SEQUENCE [LARGE SCALE GENOMIC DNA]</scope>
    <source>
        <strain evidence="4 5">GS-10</strain>
    </source>
</reference>
<evidence type="ECO:0000313" key="4">
    <source>
        <dbReference type="EMBL" id="MYM55878.1"/>
    </source>
</evidence>